<keyword evidence="6" id="KW-0904">Protein phosphatase</keyword>
<name>G0TUD4_TRYVY</name>
<evidence type="ECO:0000256" key="3">
    <source>
        <dbReference type="ARBA" id="ARBA00022614"/>
    </source>
</evidence>
<dbReference type="GO" id="GO:0005737">
    <property type="term" value="C:cytoplasm"/>
    <property type="evidence" value="ECO:0007669"/>
    <property type="project" value="TreeGrafter"/>
</dbReference>
<feature type="domain" description="Protein kinase" evidence="8">
    <location>
        <begin position="106"/>
        <end position="384"/>
    </location>
</feature>
<dbReference type="GO" id="GO:0005524">
    <property type="term" value="F:ATP binding"/>
    <property type="evidence" value="ECO:0007669"/>
    <property type="project" value="InterPro"/>
</dbReference>
<evidence type="ECO:0000256" key="1">
    <source>
        <dbReference type="ARBA" id="ARBA00008601"/>
    </source>
</evidence>
<evidence type="ECO:0000256" key="4">
    <source>
        <dbReference type="ARBA" id="ARBA00022737"/>
    </source>
</evidence>
<dbReference type="VEuPathDB" id="TriTrypDB:TvY486_0402340"/>
<dbReference type="PANTHER" id="PTHR10159:SF524">
    <property type="entry name" value="SPECIFICITY PROTEIN PHOSPHATASE, PUTATIVE-RELATED"/>
    <property type="match status" value="1"/>
</dbReference>
<dbReference type="Pfam" id="PF13855">
    <property type="entry name" value="LRR_8"/>
    <property type="match status" value="1"/>
</dbReference>
<evidence type="ECO:0000313" key="11">
    <source>
        <dbReference type="EMBL" id="CCC47568.1"/>
    </source>
</evidence>
<dbReference type="SUPFAM" id="SSF52058">
    <property type="entry name" value="L domain-like"/>
    <property type="match status" value="1"/>
</dbReference>
<dbReference type="InterPro" id="IPR016130">
    <property type="entry name" value="Tyr_Pase_AS"/>
</dbReference>
<comment type="similarity">
    <text evidence="1">Belongs to the protein-tyrosine phosphatase family. Non-receptor class dual specificity subfamily.</text>
</comment>
<dbReference type="GO" id="GO:0043409">
    <property type="term" value="P:negative regulation of MAPK cascade"/>
    <property type="evidence" value="ECO:0007669"/>
    <property type="project" value="TreeGrafter"/>
</dbReference>
<dbReference type="SUPFAM" id="SSF56112">
    <property type="entry name" value="Protein kinase-like (PK-like)"/>
    <property type="match status" value="2"/>
</dbReference>
<dbReference type="InterPro" id="IPR000387">
    <property type="entry name" value="Tyr_Pase_dom"/>
</dbReference>
<dbReference type="Pfam" id="PF00069">
    <property type="entry name" value="Pkinase"/>
    <property type="match status" value="2"/>
</dbReference>
<dbReference type="PROSITE" id="PS50054">
    <property type="entry name" value="TYR_PHOSPHATASE_DUAL"/>
    <property type="match status" value="1"/>
</dbReference>
<evidence type="ECO:0000259" key="10">
    <source>
        <dbReference type="PROSITE" id="PS50056"/>
    </source>
</evidence>
<dbReference type="SMART" id="SM00195">
    <property type="entry name" value="DSPc"/>
    <property type="match status" value="1"/>
</dbReference>
<dbReference type="InterPro" id="IPR032675">
    <property type="entry name" value="LRR_dom_sf"/>
</dbReference>
<feature type="domain" description="Protein kinase" evidence="8">
    <location>
        <begin position="435"/>
        <end position="701"/>
    </location>
</feature>
<dbReference type="EC" id="3.1.3.48" evidence="2"/>
<evidence type="ECO:0000256" key="2">
    <source>
        <dbReference type="ARBA" id="ARBA00013064"/>
    </source>
</evidence>
<evidence type="ECO:0000256" key="6">
    <source>
        <dbReference type="ARBA" id="ARBA00022912"/>
    </source>
</evidence>
<feature type="domain" description="Tyrosine-protein phosphatase" evidence="9">
    <location>
        <begin position="1118"/>
        <end position="1259"/>
    </location>
</feature>
<accession>G0TUD4</accession>
<dbReference type="SMART" id="SM00369">
    <property type="entry name" value="LRR_TYP"/>
    <property type="match status" value="3"/>
</dbReference>
<keyword evidence="5 11" id="KW-0378">Hydrolase</keyword>
<dbReference type="InterPro" id="IPR001611">
    <property type="entry name" value="Leu-rich_rpt"/>
</dbReference>
<dbReference type="GO" id="GO:0008330">
    <property type="term" value="F:protein tyrosine/threonine phosphatase activity"/>
    <property type="evidence" value="ECO:0007669"/>
    <property type="project" value="TreeGrafter"/>
</dbReference>
<dbReference type="PROSITE" id="PS50056">
    <property type="entry name" value="TYR_PHOSPHATASE_2"/>
    <property type="match status" value="1"/>
</dbReference>
<dbReference type="PROSITE" id="PS00383">
    <property type="entry name" value="TYR_PHOSPHATASE_1"/>
    <property type="match status" value="1"/>
</dbReference>
<dbReference type="InterPro" id="IPR029021">
    <property type="entry name" value="Prot-tyrosine_phosphatase-like"/>
</dbReference>
<dbReference type="Pfam" id="PF00782">
    <property type="entry name" value="DSPc"/>
    <property type="match status" value="1"/>
</dbReference>
<dbReference type="CDD" id="cd14498">
    <property type="entry name" value="DSP"/>
    <property type="match status" value="1"/>
</dbReference>
<keyword evidence="3" id="KW-0433">Leucine-rich repeat</keyword>
<dbReference type="Gene3D" id="1.10.510.10">
    <property type="entry name" value="Transferase(Phosphotransferase) domain 1"/>
    <property type="match status" value="2"/>
</dbReference>
<dbReference type="GO" id="GO:0004672">
    <property type="term" value="F:protein kinase activity"/>
    <property type="evidence" value="ECO:0007669"/>
    <property type="project" value="InterPro"/>
</dbReference>
<dbReference type="SUPFAM" id="SSF52799">
    <property type="entry name" value="(Phosphotyrosine protein) phosphatases II"/>
    <property type="match status" value="1"/>
</dbReference>
<dbReference type="PROSITE" id="PS50011">
    <property type="entry name" value="PROTEIN_KINASE_DOM"/>
    <property type="match status" value="2"/>
</dbReference>
<evidence type="ECO:0000259" key="9">
    <source>
        <dbReference type="PROSITE" id="PS50054"/>
    </source>
</evidence>
<dbReference type="GO" id="GO:0017017">
    <property type="term" value="F:MAP kinase tyrosine/serine/threonine phosphatase activity"/>
    <property type="evidence" value="ECO:0007669"/>
    <property type="project" value="TreeGrafter"/>
</dbReference>
<reference evidence="11" key="1">
    <citation type="journal article" date="2012" name="Proc. Natl. Acad. Sci. U.S.A.">
        <title>Antigenic diversity is generated by distinct evolutionary mechanisms in African trypanosome species.</title>
        <authorList>
            <person name="Jackson A.P."/>
            <person name="Berry A."/>
            <person name="Aslett M."/>
            <person name="Allison H.C."/>
            <person name="Burton P."/>
            <person name="Vavrova-Anderson J."/>
            <person name="Brown R."/>
            <person name="Browne H."/>
            <person name="Corton N."/>
            <person name="Hauser H."/>
            <person name="Gamble J."/>
            <person name="Gilderthorp R."/>
            <person name="Marcello L."/>
            <person name="McQuillan J."/>
            <person name="Otto T.D."/>
            <person name="Quail M.A."/>
            <person name="Sanders M.J."/>
            <person name="van Tonder A."/>
            <person name="Ginger M.L."/>
            <person name="Field M.C."/>
            <person name="Barry J.D."/>
            <person name="Hertz-Fowler C."/>
            <person name="Berriman M."/>
        </authorList>
    </citation>
    <scope>NUCLEOTIDE SEQUENCE</scope>
    <source>
        <strain evidence="11">Y486</strain>
    </source>
</reference>
<feature type="region of interest" description="Disordered" evidence="7">
    <location>
        <begin position="15"/>
        <end position="55"/>
    </location>
</feature>
<dbReference type="InterPro" id="IPR000340">
    <property type="entry name" value="Dual-sp_phosphatase_cat-dom"/>
</dbReference>
<dbReference type="Gene3D" id="3.80.10.10">
    <property type="entry name" value="Ribonuclease Inhibitor"/>
    <property type="match status" value="1"/>
</dbReference>
<organism evidence="11">
    <name type="scientific">Trypanosoma vivax (strain Y486)</name>
    <dbReference type="NCBI Taxonomy" id="1055687"/>
    <lineage>
        <taxon>Eukaryota</taxon>
        <taxon>Discoba</taxon>
        <taxon>Euglenozoa</taxon>
        <taxon>Kinetoplastea</taxon>
        <taxon>Metakinetoplastina</taxon>
        <taxon>Trypanosomatida</taxon>
        <taxon>Trypanosomatidae</taxon>
        <taxon>Trypanosoma</taxon>
        <taxon>Duttonella</taxon>
    </lineage>
</organism>
<dbReference type="Gene3D" id="3.90.190.10">
    <property type="entry name" value="Protein tyrosine phosphatase superfamily"/>
    <property type="match status" value="1"/>
</dbReference>
<evidence type="ECO:0000256" key="7">
    <source>
        <dbReference type="SAM" id="MobiDB-lite"/>
    </source>
</evidence>
<sequence>MGVCVARQGPLRIKNDVSSAKGAPSNGRYAKRGNAGEDRSGASGGLTDARNEHAEMSRESSEGFWSILRQTEFAQFFSLHPELLLSNSAAVMCTGVLVPGQIMGRYQVERELAPGTVGRSFVAVVTDEEGAEHASARDPDFSSKSASNRYVLKVVTFVSRKNLVNSVIDDFRALMASRSKNVLNPVDILVDKNRETLISVSPYSAGQSCRDVVGILEEDKLIRVLRDVLVGIRSLHSSKIYHLNLKPENVLIGEDGRARVADAGFGCLFVSQTLESLLYNGEMACMPPELIRESGEKLTQRNLAKEDVWGFGLFMFRLAYGCEPFVVEGNTLAQVRECLSKMQIVFPVKDWSCVYSLEEAIKSCLEPDPTARLSIDALMELPLFRSNSSYSITMNDSTSSVMRASLFAPWSLCCSGEVGCSVKWQRAKYHWQSAMTVTEVYESGHFCETCRVHLRHSPSKQFTMKVLKRSVLRVIQENQKEAAGIRHALAFSRIVRHCNVLNVIEIVDGRDGCFAMQDCIEGISISKKFPPVINNKDPLFTLKRMLADVLMGLHVLHTNGVYHMCLCPSNVFYDPGKGFKIADFGPLFLTRSEVVASLDTEEPLYSLPSWVVDELNSPSEKASQCLDTFCVGLLAASVVKSVLDRDWGRFFRKSALALNVDDIILRVRESSSEIEDSLVSFIVTALTQETTAKSLLFHPYFGDMVSHAEVSEIKPLVIPTFVPENVIKNKFTSFGESRLLNVLGQDPTLDNSYFMATAFASDSVSALEDMCGPSVLGNASAAEKRLQFTNKLACGLCKHELVVVAFMCLECEGYVRCGKCSLMDAHIGGHTLNPFLVHTVEHLEGKERVAIMVPSSRISVVQPLEELEMQANLPRGTLTQQLSEVLPANRALRRLTMAKLKPQPKVLPKALPKASDFEENSWEEEISNCREMLNPELLLYQFDLTRVPSEIFEPPLLHVVSIDLSYNKLKELPEELCFLVNIESLVVAHNELEKLPSSLSRLAHLDRLDASHNCLVDLPDSFSSLTELSTIALDYNDFQAFPNVLQEIIYATRDTPMLTAIYLTENSRITEFPRLDGITNFPTLKLALDNEPSLYSAYLEEKLEEKYPNISMMWNKIYPDRIINNVFCGSLRSAQSQKVYQRLGIENLLTVGRGLVPVPPVGGRHLTISLDDIEEADIQCTFEEAINFIDESVTNAKGCLVHCFAGLSRSATTVIAYLMMRQGMRVHEAYSVTKQGRPSIFPNKGFLKQLFELDAKLFPDQEPSSLELIGRVDVSMP</sequence>
<dbReference type="AlphaFoldDB" id="G0TUD4"/>
<gene>
    <name evidence="11" type="ORF">TVY486_0402340</name>
</gene>
<keyword evidence="4" id="KW-0677">Repeat</keyword>
<feature type="domain" description="Tyrosine specific protein phosphatases" evidence="10">
    <location>
        <begin position="1180"/>
        <end position="1241"/>
    </location>
</feature>
<dbReference type="CDD" id="cd00180">
    <property type="entry name" value="PKc"/>
    <property type="match status" value="1"/>
</dbReference>
<dbReference type="SMART" id="SM00364">
    <property type="entry name" value="LRR_BAC"/>
    <property type="match status" value="4"/>
</dbReference>
<evidence type="ECO:0000259" key="8">
    <source>
        <dbReference type="PROSITE" id="PS50011"/>
    </source>
</evidence>
<evidence type="ECO:0000256" key="5">
    <source>
        <dbReference type="ARBA" id="ARBA00022801"/>
    </source>
</evidence>
<dbReference type="GO" id="GO:0033550">
    <property type="term" value="F:MAP kinase tyrosine phosphatase activity"/>
    <property type="evidence" value="ECO:0007669"/>
    <property type="project" value="TreeGrafter"/>
</dbReference>
<dbReference type="InterPro" id="IPR000719">
    <property type="entry name" value="Prot_kinase_dom"/>
</dbReference>
<dbReference type="InterPro" id="IPR003591">
    <property type="entry name" value="Leu-rich_rpt_typical-subtyp"/>
</dbReference>
<proteinExistence type="inferred from homology"/>
<dbReference type="InterPro" id="IPR011009">
    <property type="entry name" value="Kinase-like_dom_sf"/>
</dbReference>
<protein>
    <recommendedName>
        <fullName evidence="2">protein-tyrosine-phosphatase</fullName>
        <ecNumber evidence="2">3.1.3.48</ecNumber>
    </recommendedName>
</protein>
<dbReference type="InterPro" id="IPR020422">
    <property type="entry name" value="TYR_PHOSPHATASE_DUAL_dom"/>
</dbReference>
<dbReference type="EMBL" id="HE573020">
    <property type="protein sequence ID" value="CCC47568.1"/>
    <property type="molecule type" value="Genomic_DNA"/>
</dbReference>
<dbReference type="PANTHER" id="PTHR10159">
    <property type="entry name" value="DUAL SPECIFICITY PROTEIN PHOSPHATASE"/>
    <property type="match status" value="1"/>
</dbReference>